<feature type="compositionally biased region" description="Low complexity" evidence="1">
    <location>
        <begin position="7"/>
        <end position="23"/>
    </location>
</feature>
<dbReference type="EMBL" id="JAQFWP010000002">
    <property type="protein sequence ID" value="MDA2803319.1"/>
    <property type="molecule type" value="Genomic_DNA"/>
</dbReference>
<comment type="caution">
    <text evidence="3">The sequence shown here is derived from an EMBL/GenBank/DDBJ whole genome shotgun (WGS) entry which is preliminary data.</text>
</comment>
<evidence type="ECO:0000313" key="3">
    <source>
        <dbReference type="EMBL" id="MDA2803319.1"/>
    </source>
</evidence>
<feature type="transmembrane region" description="Helical" evidence="2">
    <location>
        <begin position="77"/>
        <end position="98"/>
    </location>
</feature>
<organism evidence="3 4">
    <name type="scientific">Nocardiopsis suaedae</name>
    <dbReference type="NCBI Taxonomy" id="3018444"/>
    <lineage>
        <taxon>Bacteria</taxon>
        <taxon>Bacillati</taxon>
        <taxon>Actinomycetota</taxon>
        <taxon>Actinomycetes</taxon>
        <taxon>Streptosporangiales</taxon>
        <taxon>Nocardiopsidaceae</taxon>
        <taxon>Nocardiopsis</taxon>
    </lineage>
</organism>
<reference evidence="3" key="1">
    <citation type="submission" date="2023-01" db="EMBL/GenBank/DDBJ databases">
        <title>Draft genome sequence of Nocardiopsis sp. LSu2-4 isolated from halophytes.</title>
        <authorList>
            <person name="Duangmal K."/>
            <person name="Chantavorakit T."/>
        </authorList>
    </citation>
    <scope>NUCLEOTIDE SEQUENCE</scope>
    <source>
        <strain evidence="3">LSu2-4</strain>
    </source>
</reference>
<proteinExistence type="predicted"/>
<feature type="region of interest" description="Disordered" evidence="1">
    <location>
        <begin position="1"/>
        <end position="32"/>
    </location>
</feature>
<evidence type="ECO:0000256" key="2">
    <source>
        <dbReference type="SAM" id="Phobius"/>
    </source>
</evidence>
<sequence>MTALQQEAAAPGRPRAGEAAGRRGASGHRRRTRVPLRAATLAAAAVAAVAATAALVSAVEVIDVLADARLEDPGLRIASVVLLVIGGGMLVAGGASLLTGGAVAEAPVGAADASDPLPGVRKALEESAVTVSGVESAHVLVGSRCVQVRVVSSVPRKEARRRAVEGAVRARLDSLSLGEEFSVRAQVESPGVGA</sequence>
<keyword evidence="2" id="KW-0812">Transmembrane</keyword>
<feature type="transmembrane region" description="Helical" evidence="2">
    <location>
        <begin position="38"/>
        <end position="57"/>
    </location>
</feature>
<evidence type="ECO:0000313" key="4">
    <source>
        <dbReference type="Proteomes" id="UP001165685"/>
    </source>
</evidence>
<gene>
    <name evidence="3" type="ORF">O4U47_02240</name>
</gene>
<keyword evidence="2" id="KW-0472">Membrane</keyword>
<accession>A0ABT4TF32</accession>
<dbReference type="RefSeq" id="WP_270675659.1">
    <property type="nucleotide sequence ID" value="NZ_JAQFWP010000002.1"/>
</dbReference>
<protein>
    <submittedName>
        <fullName evidence="3">DUF6286 domain-containing protein</fullName>
    </submittedName>
</protein>
<dbReference type="Proteomes" id="UP001165685">
    <property type="component" value="Unassembled WGS sequence"/>
</dbReference>
<name>A0ABT4TF32_9ACTN</name>
<keyword evidence="4" id="KW-1185">Reference proteome</keyword>
<keyword evidence="2" id="KW-1133">Transmembrane helix</keyword>
<evidence type="ECO:0000256" key="1">
    <source>
        <dbReference type="SAM" id="MobiDB-lite"/>
    </source>
</evidence>